<name>A0A158KG06_9BURK</name>
<protein>
    <submittedName>
        <fullName evidence="1">Uncharacterized protein</fullName>
    </submittedName>
</protein>
<dbReference type="AlphaFoldDB" id="A0A158KG06"/>
<proteinExistence type="predicted"/>
<organism evidence="1 2">
    <name type="scientific">Caballeronia terrestris</name>
    <dbReference type="NCBI Taxonomy" id="1226301"/>
    <lineage>
        <taxon>Bacteria</taxon>
        <taxon>Pseudomonadati</taxon>
        <taxon>Pseudomonadota</taxon>
        <taxon>Betaproteobacteria</taxon>
        <taxon>Burkholderiales</taxon>
        <taxon>Burkholderiaceae</taxon>
        <taxon>Caballeronia</taxon>
    </lineage>
</organism>
<evidence type="ECO:0000313" key="1">
    <source>
        <dbReference type="EMBL" id="SAL79371.1"/>
    </source>
</evidence>
<gene>
    <name evidence="1" type="ORF">AWB67_05438</name>
</gene>
<dbReference type="EMBL" id="FCOL02000049">
    <property type="protein sequence ID" value="SAL79371.1"/>
    <property type="molecule type" value="Genomic_DNA"/>
</dbReference>
<reference evidence="1" key="1">
    <citation type="submission" date="2016-01" db="EMBL/GenBank/DDBJ databases">
        <authorList>
            <person name="Peeters C."/>
        </authorList>
    </citation>
    <scope>NUCLEOTIDE SEQUENCE [LARGE SCALE GENOMIC DNA]</scope>
    <source>
        <strain evidence="1">LMG 22937</strain>
    </source>
</reference>
<evidence type="ECO:0000313" key="2">
    <source>
        <dbReference type="Proteomes" id="UP000054925"/>
    </source>
</evidence>
<dbReference type="Proteomes" id="UP000054925">
    <property type="component" value="Unassembled WGS sequence"/>
</dbReference>
<sequence>MANKTKRGEYHLNWTTEKLQQLSKKSLATLRANALARNGSALVELIDSLPDATQTPTPRRAQVLEWADAEIARVAEKLTKLPRICESDAGEQRAALPSKLHTLTVGAFWHMYVCCAFSTQERSGPNSNLYRFEHSASVLLDPNCVLSQYKVSGWIEAEVRAHHFWRVSANVKIVECVAGLLDLATAERNGAPVASMLLKNLPVAGEHALRLFRDLAAGVEDDHDLPSSYAFSKALRPHTEKLYGVGDKQLRNILLNTGLAVNVLPLDSRWQNWLKIECGIDIDITSHAKYLLAEHLIRLAVIEIQPVRPDLSSLALVDRLVFDSFDVP</sequence>
<comment type="caution">
    <text evidence="1">The sequence shown here is derived from an EMBL/GenBank/DDBJ whole genome shotgun (WGS) entry which is preliminary data.</text>
</comment>
<keyword evidence="2" id="KW-1185">Reference proteome</keyword>
<accession>A0A158KG06</accession>